<evidence type="ECO:0000313" key="2">
    <source>
        <dbReference type="EMBL" id="WOO83912.1"/>
    </source>
</evidence>
<evidence type="ECO:0000256" key="1">
    <source>
        <dbReference type="SAM" id="MobiDB-lite"/>
    </source>
</evidence>
<dbReference type="GeneID" id="87810603"/>
<feature type="compositionally biased region" description="Pro residues" evidence="1">
    <location>
        <begin position="70"/>
        <end position="89"/>
    </location>
</feature>
<gene>
    <name evidence="2" type="ORF">LOC62_05G007430</name>
</gene>
<protein>
    <submittedName>
        <fullName evidence="2">Uncharacterized protein</fullName>
    </submittedName>
</protein>
<dbReference type="RefSeq" id="XP_062629938.1">
    <property type="nucleotide sequence ID" value="XM_062773954.1"/>
</dbReference>
<keyword evidence="3" id="KW-1185">Reference proteome</keyword>
<evidence type="ECO:0000313" key="3">
    <source>
        <dbReference type="Proteomes" id="UP000827549"/>
    </source>
</evidence>
<feature type="compositionally biased region" description="Acidic residues" evidence="1">
    <location>
        <begin position="474"/>
        <end position="484"/>
    </location>
</feature>
<proteinExistence type="predicted"/>
<sequence length="512" mass="55352">MSYLLKRLMNANSLAVHSVSDTMPDITTAEPAPAERTSPEPSPTDPTSPEPDRKPFWEHTPSPDRKPLRDPSPSPDLPARSNPPSPTSLPSPDVAFNARLRRSTSDALHQLWMVEMGSYAERQAAQRAARDAAVSVCDVIAERVGADAANILQCLLGRYGELAQAVADKPSPDMAEGPMWASPDESGVETPEDEEVEVLRCDDDFDEAAYKVEYDPDYGGVFDFNPERVFDRANPPKLDKGKGRAVPFEPVSSRPYRPADSQYVPTWEPTDHLSETLTRDEILALTDPSSEVSGAAWGRLAGSRVTPPSESAVSEAGSETAGVAYSEPAVSMTPNPDTRAFPPLSIPHHPASEPSTDATSPGDVRTPERPLFVRAAGVSPEVRRRPPPPPLHYRGGELFGIGEAEEGGTPPPGVPFTPATAEPVTAPPPLAKRKRRSEVERLELIDSMEGDSPAPRPPRDGSSLAAMSTKREEVDEDNEDEAGDDTPVAKRRRPSRASAPPPKSKPRSRSFK</sequence>
<feature type="compositionally biased region" description="Pro residues" evidence="1">
    <location>
        <begin position="40"/>
        <end position="49"/>
    </location>
</feature>
<feature type="compositionally biased region" description="Basic and acidic residues" evidence="1">
    <location>
        <begin position="50"/>
        <end position="69"/>
    </location>
</feature>
<organism evidence="2 3">
    <name type="scientific">Vanrija pseudolonga</name>
    <dbReference type="NCBI Taxonomy" id="143232"/>
    <lineage>
        <taxon>Eukaryota</taxon>
        <taxon>Fungi</taxon>
        <taxon>Dikarya</taxon>
        <taxon>Basidiomycota</taxon>
        <taxon>Agaricomycotina</taxon>
        <taxon>Tremellomycetes</taxon>
        <taxon>Trichosporonales</taxon>
        <taxon>Trichosporonaceae</taxon>
        <taxon>Vanrija</taxon>
    </lineage>
</organism>
<feature type="region of interest" description="Disordered" evidence="1">
    <location>
        <begin position="16"/>
        <end position="93"/>
    </location>
</feature>
<dbReference type="AlphaFoldDB" id="A0AAF0YDF6"/>
<dbReference type="Proteomes" id="UP000827549">
    <property type="component" value="Chromosome 5"/>
</dbReference>
<feature type="region of interest" description="Disordered" evidence="1">
    <location>
        <begin position="233"/>
        <end position="267"/>
    </location>
</feature>
<reference evidence="2" key="1">
    <citation type="submission" date="2023-10" db="EMBL/GenBank/DDBJ databases">
        <authorList>
            <person name="Noh H."/>
        </authorList>
    </citation>
    <scope>NUCLEOTIDE SEQUENCE</scope>
    <source>
        <strain evidence="2">DUCC4014</strain>
    </source>
</reference>
<name>A0AAF0YDF6_9TREE</name>
<accession>A0AAF0YDF6</accession>
<dbReference type="EMBL" id="CP086718">
    <property type="protein sequence ID" value="WOO83912.1"/>
    <property type="molecule type" value="Genomic_DNA"/>
</dbReference>
<feature type="region of interest" description="Disordered" evidence="1">
    <location>
        <begin position="301"/>
        <end position="512"/>
    </location>
</feature>